<evidence type="ECO:0000256" key="6">
    <source>
        <dbReference type="ARBA" id="ARBA00023284"/>
    </source>
</evidence>
<comment type="subcellular location">
    <subcellularLocation>
        <location evidence="1 7">Periplasm</location>
    </subcellularLocation>
</comment>
<evidence type="ECO:0000256" key="3">
    <source>
        <dbReference type="ARBA" id="ARBA00022729"/>
    </source>
</evidence>
<feature type="disulfide bond" description="Redox-active" evidence="8">
    <location>
        <begin position="59"/>
        <end position="62"/>
    </location>
</feature>
<dbReference type="EMBL" id="CP001798">
    <property type="protein sequence ID" value="ADE16433.1"/>
    <property type="molecule type" value="Genomic_DNA"/>
</dbReference>
<dbReference type="InterPro" id="IPR036249">
    <property type="entry name" value="Thioredoxin-like_sf"/>
</dbReference>
<evidence type="ECO:0000313" key="11">
    <source>
        <dbReference type="EMBL" id="ADE16433.1"/>
    </source>
</evidence>
<dbReference type="GO" id="GO:0015036">
    <property type="term" value="F:disulfide oxidoreductase activity"/>
    <property type="evidence" value="ECO:0007669"/>
    <property type="project" value="UniProtKB-ARBA"/>
</dbReference>
<dbReference type="InterPro" id="IPR023205">
    <property type="entry name" value="DsbA/DsbL"/>
</dbReference>
<dbReference type="STRING" id="472759.Nhal_3401"/>
<reference evidence="12" key="1">
    <citation type="submission" date="2010-04" db="EMBL/GenBank/DDBJ databases">
        <title>Complete genome sequence of Nitrosococcus halophilus Nc4, a salt-adapted, aerobic obligate ammonia-oxidizing sulfur purple bacterium.</title>
        <authorList>
            <consortium name="US DOE Joint Genome Institute"/>
            <person name="Campbell M.A."/>
            <person name="Malfatti S.A."/>
            <person name="Chain P.S.G."/>
            <person name="Heidelberg J.F."/>
            <person name="Ward B.B."/>
            <person name="Klotz M.G."/>
        </authorList>
    </citation>
    <scope>NUCLEOTIDE SEQUENCE [LARGE SCALE GENOMIC DNA]</scope>
    <source>
        <strain evidence="12">Nc4</strain>
    </source>
</reference>
<dbReference type="eggNOG" id="COG1651">
    <property type="taxonomic scope" value="Bacteria"/>
</dbReference>
<feature type="domain" description="Thioredoxin" evidence="10">
    <location>
        <begin position="12"/>
        <end position="206"/>
    </location>
</feature>
<organism evidence="11 12">
    <name type="scientific">Nitrosococcus halophilus (strain Nc4)</name>
    <dbReference type="NCBI Taxonomy" id="472759"/>
    <lineage>
        <taxon>Bacteria</taxon>
        <taxon>Pseudomonadati</taxon>
        <taxon>Pseudomonadota</taxon>
        <taxon>Gammaproteobacteria</taxon>
        <taxon>Chromatiales</taxon>
        <taxon>Chromatiaceae</taxon>
        <taxon>Nitrosococcus</taxon>
    </lineage>
</organism>
<dbReference type="InterPro" id="IPR050824">
    <property type="entry name" value="Thiol_disulfide_DsbA"/>
</dbReference>
<dbReference type="InterPro" id="IPR001853">
    <property type="entry name" value="DSBA-like_thioredoxin_dom"/>
</dbReference>
<evidence type="ECO:0000256" key="1">
    <source>
        <dbReference type="ARBA" id="ARBA00004418"/>
    </source>
</evidence>
<protein>
    <recommendedName>
        <fullName evidence="7">Thiol:disulfide interchange protein</fullName>
    </recommendedName>
</protein>
<dbReference type="Pfam" id="PF01323">
    <property type="entry name" value="DSBA"/>
    <property type="match status" value="1"/>
</dbReference>
<dbReference type="OrthoDB" id="9784896at2"/>
<evidence type="ECO:0000313" key="12">
    <source>
        <dbReference type="Proteomes" id="UP000001844"/>
    </source>
</evidence>
<name>D5C0W0_NITHN</name>
<evidence type="ECO:0000256" key="2">
    <source>
        <dbReference type="ARBA" id="ARBA00005791"/>
    </source>
</evidence>
<feature type="chain" id="PRO_5003069806" description="Thiol:disulfide interchange protein" evidence="9">
    <location>
        <begin position="23"/>
        <end position="218"/>
    </location>
</feature>
<dbReference type="InterPro" id="IPR017937">
    <property type="entry name" value="Thioredoxin_CS"/>
</dbReference>
<dbReference type="PROSITE" id="PS00194">
    <property type="entry name" value="THIOREDOXIN_1"/>
    <property type="match status" value="1"/>
</dbReference>
<keyword evidence="3 9" id="KW-0732">Signal</keyword>
<dbReference type="InterPro" id="IPR013766">
    <property type="entry name" value="Thioredoxin_domain"/>
</dbReference>
<evidence type="ECO:0000256" key="7">
    <source>
        <dbReference type="PIRNR" id="PIRNR001488"/>
    </source>
</evidence>
<evidence type="ECO:0000259" key="10">
    <source>
        <dbReference type="PROSITE" id="PS51352"/>
    </source>
</evidence>
<evidence type="ECO:0000256" key="4">
    <source>
        <dbReference type="ARBA" id="ARBA00022764"/>
    </source>
</evidence>
<feature type="signal peptide" evidence="9">
    <location>
        <begin position="1"/>
        <end position="22"/>
    </location>
</feature>
<dbReference type="HOGENOM" id="CLU_088255_1_0_6"/>
<evidence type="ECO:0000256" key="5">
    <source>
        <dbReference type="ARBA" id="ARBA00023157"/>
    </source>
</evidence>
<dbReference type="PANTHER" id="PTHR35891:SF2">
    <property type="entry name" value="THIOL:DISULFIDE INTERCHANGE PROTEIN DSBA"/>
    <property type="match status" value="1"/>
</dbReference>
<accession>D5C0W0</accession>
<dbReference type="RefSeq" id="WP_013034282.1">
    <property type="nucleotide sequence ID" value="NC_013960.1"/>
</dbReference>
<dbReference type="GO" id="GO:0042597">
    <property type="term" value="C:periplasmic space"/>
    <property type="evidence" value="ECO:0007669"/>
    <property type="project" value="UniProtKB-SubCell"/>
</dbReference>
<dbReference type="CDD" id="cd03019">
    <property type="entry name" value="DsbA_DsbA"/>
    <property type="match status" value="1"/>
</dbReference>
<dbReference type="SUPFAM" id="SSF52833">
    <property type="entry name" value="Thioredoxin-like"/>
    <property type="match status" value="1"/>
</dbReference>
<dbReference type="AlphaFoldDB" id="D5C0W0"/>
<proteinExistence type="inferred from homology"/>
<evidence type="ECO:0000256" key="9">
    <source>
        <dbReference type="SAM" id="SignalP"/>
    </source>
</evidence>
<keyword evidence="6" id="KW-0676">Redox-active center</keyword>
<evidence type="ECO:0000256" key="8">
    <source>
        <dbReference type="PIRSR" id="PIRSR001488-1"/>
    </source>
</evidence>
<keyword evidence="5 7" id="KW-1015">Disulfide bond</keyword>
<keyword evidence="12" id="KW-1185">Reference proteome</keyword>
<sequence length="218" mass="24142">MSRLTHWLLLSLSLLLISPAVAAAESSFTEGVHYKAVTPPLHPLQPGKAEVVEMFWYGCPHCYRFEPLLEQWAEAQPEQVAFIRVPAIFRDSWLLHAQAFYTAEALGVLDKVHRPLFDAIHLEKRPLKTKQEVANFFATLGVPKEDFLQTFESFAVQGKVQQAVVITRTSGITGVPAMIVNGKYRTDANMAGSFEDMLKVVDYLIAQGGPSSQAAAAK</sequence>
<comment type="similarity">
    <text evidence="2">Belongs to the thioredoxin family. DsbA subfamily.</text>
</comment>
<keyword evidence="4 7" id="KW-0574">Periplasm</keyword>
<dbReference type="KEGG" id="nhl:Nhal_3401"/>
<dbReference type="PANTHER" id="PTHR35891">
    <property type="entry name" value="THIOL:DISULFIDE INTERCHANGE PROTEIN DSBA"/>
    <property type="match status" value="1"/>
</dbReference>
<gene>
    <name evidence="11" type="ordered locus">Nhal_3401</name>
</gene>
<dbReference type="PIRSF" id="PIRSF001488">
    <property type="entry name" value="Tdi_protein"/>
    <property type="match status" value="1"/>
</dbReference>
<dbReference type="Gene3D" id="3.40.30.10">
    <property type="entry name" value="Glutaredoxin"/>
    <property type="match status" value="1"/>
</dbReference>
<dbReference type="PROSITE" id="PS51352">
    <property type="entry name" value="THIOREDOXIN_2"/>
    <property type="match status" value="1"/>
</dbReference>
<dbReference type="Proteomes" id="UP000001844">
    <property type="component" value="Chromosome"/>
</dbReference>